<dbReference type="RefSeq" id="WP_211861378.1">
    <property type="nucleotide sequence ID" value="NZ_JAAEDM010000013.1"/>
</dbReference>
<evidence type="ECO:0000256" key="2">
    <source>
        <dbReference type="ARBA" id="ARBA00023027"/>
    </source>
</evidence>
<protein>
    <submittedName>
        <fullName evidence="4">Glyoxylate/hydroxypyruvate reductase A</fullName>
    </submittedName>
</protein>
<feature type="domain" description="D-isomer specific 2-hydroxyacid dehydrogenase NAD-binding" evidence="3">
    <location>
        <begin position="104"/>
        <end position="277"/>
    </location>
</feature>
<keyword evidence="1" id="KW-0560">Oxidoreductase</keyword>
<dbReference type="GO" id="GO:0016491">
    <property type="term" value="F:oxidoreductase activity"/>
    <property type="evidence" value="ECO:0007669"/>
    <property type="project" value="UniProtKB-KW"/>
</dbReference>
<dbReference type="AlphaFoldDB" id="A0A9X9WV26"/>
<proteinExistence type="predicted"/>
<dbReference type="Proteomes" id="UP001138751">
    <property type="component" value="Unassembled WGS sequence"/>
</dbReference>
<dbReference type="Gene3D" id="3.40.50.720">
    <property type="entry name" value="NAD(P)-binding Rossmann-like Domain"/>
    <property type="match status" value="2"/>
</dbReference>
<name>A0A9X9WV26_9PROT</name>
<keyword evidence="2" id="KW-0520">NAD</keyword>
<dbReference type="PANTHER" id="PTHR43333:SF1">
    <property type="entry name" value="D-ISOMER SPECIFIC 2-HYDROXYACID DEHYDROGENASE NAD-BINDING DOMAIN-CONTAINING PROTEIN"/>
    <property type="match status" value="1"/>
</dbReference>
<organism evidence="4 5">
    <name type="scientific">Neoroseomonas soli</name>
    <dbReference type="NCBI Taxonomy" id="1081025"/>
    <lineage>
        <taxon>Bacteria</taxon>
        <taxon>Pseudomonadati</taxon>
        <taxon>Pseudomonadota</taxon>
        <taxon>Alphaproteobacteria</taxon>
        <taxon>Acetobacterales</taxon>
        <taxon>Acetobacteraceae</taxon>
        <taxon>Neoroseomonas</taxon>
    </lineage>
</organism>
<reference evidence="4" key="1">
    <citation type="submission" date="2020-01" db="EMBL/GenBank/DDBJ databases">
        <authorList>
            <person name="Rat A."/>
        </authorList>
    </citation>
    <scope>NUCLEOTIDE SEQUENCE</scope>
    <source>
        <strain evidence="4">LMG 31231</strain>
    </source>
</reference>
<dbReference type="InterPro" id="IPR036291">
    <property type="entry name" value="NAD(P)-bd_dom_sf"/>
</dbReference>
<evidence type="ECO:0000256" key="1">
    <source>
        <dbReference type="ARBA" id="ARBA00023002"/>
    </source>
</evidence>
<dbReference type="Pfam" id="PF02826">
    <property type="entry name" value="2-Hacid_dh_C"/>
    <property type="match status" value="1"/>
</dbReference>
<gene>
    <name evidence="4" type="ORF">GXW76_07455</name>
</gene>
<accession>A0A9X9WV26</accession>
<reference evidence="4" key="2">
    <citation type="journal article" date="2021" name="Syst. Appl. Microbiol.">
        <title>Roseomonas hellenica sp. nov., isolated from roots of wild-growing Alkanna tinctoria.</title>
        <authorList>
            <person name="Rat A."/>
            <person name="Naranjo H.D."/>
            <person name="Lebbe L."/>
            <person name="Cnockaert M."/>
            <person name="Krigas N."/>
            <person name="Grigoriadou K."/>
            <person name="Maloupa E."/>
            <person name="Willems A."/>
        </authorList>
    </citation>
    <scope>NUCLEOTIDE SEQUENCE</scope>
    <source>
        <strain evidence="4">LMG 31231</strain>
    </source>
</reference>
<dbReference type="EMBL" id="JAAEDM010000013">
    <property type="protein sequence ID" value="MBR0671005.1"/>
    <property type="molecule type" value="Genomic_DNA"/>
</dbReference>
<dbReference type="InterPro" id="IPR006140">
    <property type="entry name" value="D-isomer_DH_NAD-bd"/>
</dbReference>
<sequence length="312" mass="33595">MILVVKSGGEAALPEWQDCFAKAAPGLELRWWDDPSLDPARVGYALVWDPEPGRLARMTGLRAIFGSGAGVDLITADPLLPRHLPLVRCVPPEATQRMGEFVCWAVLSLAKDARRMAMAQARREWDYFEAPFAASARTVGVMGLGAMGMRSVEMLRGLSIPVVGWSRTPKALPGVETFAGADGLPAFLARSEVLVCLLPATPETKGIVAAPLLSRLPRGAGLVQVGRGVQQVLPDIIAALDEGRLSAAVIDVFEPEPLSPDSPAWTHPRLTVTPHVASLPSRMERARYVAGCIARLERGEALPNLYDHARGY</sequence>
<evidence type="ECO:0000313" key="5">
    <source>
        <dbReference type="Proteomes" id="UP001138751"/>
    </source>
</evidence>
<comment type="caution">
    <text evidence="4">The sequence shown here is derived from an EMBL/GenBank/DDBJ whole genome shotgun (WGS) entry which is preliminary data.</text>
</comment>
<dbReference type="SUPFAM" id="SSF51735">
    <property type="entry name" value="NAD(P)-binding Rossmann-fold domains"/>
    <property type="match status" value="1"/>
</dbReference>
<evidence type="ECO:0000259" key="3">
    <source>
        <dbReference type="Pfam" id="PF02826"/>
    </source>
</evidence>
<dbReference type="GO" id="GO:0051287">
    <property type="term" value="F:NAD binding"/>
    <property type="evidence" value="ECO:0007669"/>
    <property type="project" value="InterPro"/>
</dbReference>
<evidence type="ECO:0000313" key="4">
    <source>
        <dbReference type="EMBL" id="MBR0671005.1"/>
    </source>
</evidence>
<dbReference type="PANTHER" id="PTHR43333">
    <property type="entry name" value="2-HACID_DH_C DOMAIN-CONTAINING PROTEIN"/>
    <property type="match status" value="1"/>
</dbReference>
<dbReference type="CDD" id="cd12164">
    <property type="entry name" value="GDH_like_2"/>
    <property type="match status" value="1"/>
</dbReference>
<keyword evidence="5" id="KW-1185">Reference proteome</keyword>